<dbReference type="Proteomes" id="UP000481033">
    <property type="component" value="Unassembled WGS sequence"/>
</dbReference>
<dbReference type="Gene3D" id="3.40.30.10">
    <property type="entry name" value="Glutaredoxin"/>
    <property type="match status" value="1"/>
</dbReference>
<reference evidence="1 2" key="1">
    <citation type="journal article" date="2020" name="Microb. Ecol.">
        <title>Ecogenomics of the Marine Benthic Filamentous Cyanobacterium Adonisia.</title>
        <authorList>
            <person name="Walter J.M."/>
            <person name="Coutinho F.H."/>
            <person name="Leomil L."/>
            <person name="Hargreaves P.I."/>
            <person name="Campeao M.E."/>
            <person name="Vieira V.V."/>
            <person name="Silva B.S."/>
            <person name="Fistarol G.O."/>
            <person name="Salomon P.S."/>
            <person name="Sawabe T."/>
            <person name="Mino S."/>
            <person name="Hosokawa M."/>
            <person name="Miyashita H."/>
            <person name="Maruyama F."/>
            <person name="van Verk M.C."/>
            <person name="Dutilh B.E."/>
            <person name="Thompson C.C."/>
            <person name="Thompson F.L."/>
        </authorList>
    </citation>
    <scope>NUCLEOTIDE SEQUENCE [LARGE SCALE GENOMIC DNA]</scope>
    <source>
        <strain evidence="1 2">CCMR0081</strain>
    </source>
</reference>
<proteinExistence type="predicted"/>
<comment type="caution">
    <text evidence="1">The sequence shown here is derived from an EMBL/GenBank/DDBJ whole genome shotgun (WGS) entry which is preliminary data.</text>
</comment>
<dbReference type="AlphaFoldDB" id="A0A6M0RNR1"/>
<dbReference type="PANTHER" id="PTHR47682">
    <property type="entry name" value="TETRATRICOPEPTIDE REPEAT (TPR)-CONTAINING PROTEIN"/>
    <property type="match status" value="1"/>
</dbReference>
<organism evidence="1 2">
    <name type="scientific">Adonisia turfae CCMR0081</name>
    <dbReference type="NCBI Taxonomy" id="2292702"/>
    <lineage>
        <taxon>Bacteria</taxon>
        <taxon>Bacillati</taxon>
        <taxon>Cyanobacteriota</taxon>
        <taxon>Adonisia</taxon>
        <taxon>Adonisia turfae</taxon>
    </lineage>
</organism>
<accession>A0A6M0RNR1</accession>
<evidence type="ECO:0000313" key="2">
    <source>
        <dbReference type="Proteomes" id="UP000481033"/>
    </source>
</evidence>
<dbReference type="RefSeq" id="WP_163700058.1">
    <property type="nucleotide sequence ID" value="NZ_QXHD01000004.1"/>
</dbReference>
<dbReference type="PANTHER" id="PTHR47682:SF1">
    <property type="entry name" value="TETRATRICOPEPTIDE REPEAT (TPR)-CONTAINING PROTEIN"/>
    <property type="match status" value="1"/>
</dbReference>
<dbReference type="CDD" id="cd02980">
    <property type="entry name" value="TRX_Fd_family"/>
    <property type="match status" value="1"/>
</dbReference>
<keyword evidence="2" id="KW-1185">Reference proteome</keyword>
<dbReference type="EMBL" id="QXHD01000004">
    <property type="protein sequence ID" value="NEZ57897.1"/>
    <property type="molecule type" value="Genomic_DNA"/>
</dbReference>
<dbReference type="InterPro" id="IPR036249">
    <property type="entry name" value="Thioredoxin-like_sf"/>
</dbReference>
<gene>
    <name evidence="1" type="ORF">DXZ20_20075</name>
</gene>
<protein>
    <submittedName>
        <fullName evidence="1">(2Fe-2S) ferredoxin domain-containing protein</fullName>
    </submittedName>
</protein>
<dbReference type="SUPFAM" id="SSF52833">
    <property type="entry name" value="Thioredoxin-like"/>
    <property type="match status" value="1"/>
</dbReference>
<name>A0A6M0RNR1_9CYAN</name>
<evidence type="ECO:0000313" key="1">
    <source>
        <dbReference type="EMBL" id="NEZ57897.1"/>
    </source>
</evidence>
<sequence>MEELPANRAASKSSPQRRFIQVCQYRSCTRFNSAAVLKTLKQYAGPDLMVAASSCLGQCGSGPNVRVAPDNVWYCRVHPHDVNDILEQHIQQGKPVKRLLHPRFHPDYNHLLEKLKSQT</sequence>